<evidence type="ECO:0000256" key="4">
    <source>
        <dbReference type="SAM" id="Coils"/>
    </source>
</evidence>
<dbReference type="Proteomes" id="UP000825729">
    <property type="component" value="Unassembled WGS sequence"/>
</dbReference>
<dbReference type="Gene3D" id="3.10.20.80">
    <property type="entry name" value="Translation initiation factor 3 (IF-3), N-terminal domain"/>
    <property type="match status" value="1"/>
</dbReference>
<dbReference type="PANTHER" id="PTHR10938:SF4">
    <property type="entry name" value="TRANSLATION INITIATION FACTOR IF3-1, MITOCHONDRIAL"/>
    <property type="match status" value="1"/>
</dbReference>
<dbReference type="PANTHER" id="PTHR10938">
    <property type="entry name" value="TRANSLATION INITIATION FACTOR IF-3"/>
    <property type="match status" value="1"/>
</dbReference>
<keyword evidence="3" id="KW-0648">Protein biosynthesis</keyword>
<dbReference type="InterPro" id="IPR019814">
    <property type="entry name" value="Translation_initiation_fac_3_N"/>
</dbReference>
<dbReference type="FunFam" id="3.10.20.80:FF:000005">
    <property type="entry name" value="Predicted protein"/>
    <property type="match status" value="1"/>
</dbReference>
<feature type="domain" description="Translation initiation factor 3 N-terminal" evidence="6">
    <location>
        <begin position="85"/>
        <end position="151"/>
    </location>
</feature>
<feature type="compositionally biased region" description="Polar residues" evidence="5">
    <location>
        <begin position="619"/>
        <end position="629"/>
    </location>
</feature>
<dbReference type="NCBIfam" id="TIGR00168">
    <property type="entry name" value="infC"/>
    <property type="match status" value="1"/>
</dbReference>
<feature type="compositionally biased region" description="Basic and acidic residues" evidence="5">
    <location>
        <begin position="663"/>
        <end position="678"/>
    </location>
</feature>
<protein>
    <recommendedName>
        <fullName evidence="6">Translation initiation factor 3 N-terminal domain-containing protein</fullName>
    </recommendedName>
</protein>
<dbReference type="Gene3D" id="3.30.110.10">
    <property type="entry name" value="Translation initiation factor 3 (IF-3), C-terminal domain"/>
    <property type="match status" value="1"/>
</dbReference>
<name>A0AAV7E1W2_ARIFI</name>
<feature type="compositionally biased region" description="Basic and acidic residues" evidence="5">
    <location>
        <begin position="598"/>
        <end position="607"/>
    </location>
</feature>
<dbReference type="EMBL" id="JAINDJ010000007">
    <property type="protein sequence ID" value="KAG9442880.1"/>
    <property type="molecule type" value="Genomic_DNA"/>
</dbReference>
<dbReference type="Pfam" id="PF05198">
    <property type="entry name" value="IF3_N"/>
    <property type="match status" value="1"/>
</dbReference>
<evidence type="ECO:0000256" key="5">
    <source>
        <dbReference type="SAM" id="MobiDB-lite"/>
    </source>
</evidence>
<dbReference type="GO" id="GO:0032790">
    <property type="term" value="P:ribosome disassembly"/>
    <property type="evidence" value="ECO:0007669"/>
    <property type="project" value="TreeGrafter"/>
</dbReference>
<feature type="compositionally biased region" description="Polar residues" evidence="5">
    <location>
        <begin position="687"/>
        <end position="702"/>
    </location>
</feature>
<evidence type="ECO:0000313" key="7">
    <source>
        <dbReference type="EMBL" id="KAG9442880.1"/>
    </source>
</evidence>
<dbReference type="SUPFAM" id="SSF55200">
    <property type="entry name" value="Translation initiation factor IF3, C-terminal domain"/>
    <property type="match status" value="1"/>
</dbReference>
<comment type="caution">
    <text evidence="7">The sequence shown here is derived from an EMBL/GenBank/DDBJ whole genome shotgun (WGS) entry which is preliminary data.</text>
</comment>
<dbReference type="GO" id="GO:0043022">
    <property type="term" value="F:ribosome binding"/>
    <property type="evidence" value="ECO:0007669"/>
    <property type="project" value="TreeGrafter"/>
</dbReference>
<reference evidence="7 8" key="1">
    <citation type="submission" date="2021-07" db="EMBL/GenBank/DDBJ databases">
        <title>The Aristolochia fimbriata genome: insights into angiosperm evolution, floral development and chemical biosynthesis.</title>
        <authorList>
            <person name="Jiao Y."/>
        </authorList>
    </citation>
    <scope>NUCLEOTIDE SEQUENCE [LARGE SCALE GENOMIC DNA]</scope>
    <source>
        <strain evidence="7">IBCAS-2021</strain>
        <tissue evidence="7">Leaf</tissue>
    </source>
</reference>
<dbReference type="FunFam" id="3.30.110.10:FF:000005">
    <property type="entry name" value="Translation initiation factor 3 (IF-3) family protein"/>
    <property type="match status" value="1"/>
</dbReference>
<dbReference type="SUPFAM" id="SSF54364">
    <property type="entry name" value="Translation initiation factor IF3, N-terminal domain"/>
    <property type="match status" value="1"/>
</dbReference>
<dbReference type="GO" id="GO:0003743">
    <property type="term" value="F:translation initiation factor activity"/>
    <property type="evidence" value="ECO:0007669"/>
    <property type="project" value="UniProtKB-KW"/>
</dbReference>
<dbReference type="InterPro" id="IPR036787">
    <property type="entry name" value="T_IF-3_N_sf"/>
</dbReference>
<dbReference type="InterPro" id="IPR001288">
    <property type="entry name" value="Translation_initiation_fac_3"/>
</dbReference>
<gene>
    <name evidence="7" type="ORF">H6P81_018734</name>
</gene>
<dbReference type="InterPro" id="IPR036788">
    <property type="entry name" value="T_IF-3_C_sf"/>
</dbReference>
<feature type="region of interest" description="Disordered" evidence="5">
    <location>
        <begin position="407"/>
        <end position="702"/>
    </location>
</feature>
<feature type="coiled-coil region" evidence="4">
    <location>
        <begin position="107"/>
        <end position="156"/>
    </location>
</feature>
<evidence type="ECO:0000256" key="3">
    <source>
        <dbReference type="ARBA" id="ARBA00022917"/>
    </source>
</evidence>
<keyword evidence="8" id="KW-1185">Reference proteome</keyword>
<organism evidence="7 8">
    <name type="scientific">Aristolochia fimbriata</name>
    <name type="common">White veined hardy Dutchman's pipe vine</name>
    <dbReference type="NCBI Taxonomy" id="158543"/>
    <lineage>
        <taxon>Eukaryota</taxon>
        <taxon>Viridiplantae</taxon>
        <taxon>Streptophyta</taxon>
        <taxon>Embryophyta</taxon>
        <taxon>Tracheophyta</taxon>
        <taxon>Spermatophyta</taxon>
        <taxon>Magnoliopsida</taxon>
        <taxon>Magnoliidae</taxon>
        <taxon>Piperales</taxon>
        <taxon>Aristolochiaceae</taxon>
        <taxon>Aristolochia</taxon>
    </lineage>
</organism>
<keyword evidence="2" id="KW-0396">Initiation factor</keyword>
<evidence type="ECO:0000256" key="2">
    <source>
        <dbReference type="ARBA" id="ARBA00022540"/>
    </source>
</evidence>
<evidence type="ECO:0000256" key="1">
    <source>
        <dbReference type="ARBA" id="ARBA00005439"/>
    </source>
</evidence>
<sequence>MVLSCRVRPERLKCLSNHIKRWYFHTHRIASSGYISADRGPGFLESSSVSTCRRPTSNYISIRSFAAPVQAKPKVEAKDSQGVRMNNAITAPKVRLVSDEGHTVVSRREALERAKSLKLDLVEVQRHADPPVCKIMDFHKEMYKQQLKEKDRLKTKSEATLRKDIKEVRFTGKIEQKDLQMKADMVKRLMERGYRVKCMAMGKEEEDLGTLLSRLSVLIEDVAYVESGPRVERRQAFAVVRHIKYGAPKKNPGKKASGTVGSTKTALKSTNTSTATVSNISVKDGAGSNMDDEDLSDLEVVQEVQKEDGDEDRVMVHSSNTSTSLGVGKSEDPEKLFTEPKTWSGFASDTSCDAFDFDDNEKTMPTNKVDLSLSEDTGVAKLWKQKPPVSEGNVEANNRVASYRSVTNAQQHQEDRKPAFKSVSHGSKPTISFERLHIPVETKLGSGSVSSSPGIFKPPPLAAETKLGSDSVSSSPGIFKPPPLAAETKLGSDFVSSSSRNLKPPPQVAERKLGAGSVSSPPRSLKPPPQVAERKLGAGSVSSPPRSLNPPPEVAERKLGAGSVSSPPRILNPQPQVAERKLGVGSVSSPPRSLKPSPQEEAKKNVDSKQVQPPPSSYGIFSNPKTTTGDPRAPREVDTGRQQNPINLTNPSLGRPASKKNLPKPDTDSKQQEVDKNKQGGWGIFSIPSQPKNSDSPTKAQR</sequence>
<evidence type="ECO:0000259" key="6">
    <source>
        <dbReference type="Pfam" id="PF05198"/>
    </source>
</evidence>
<accession>A0AAV7E1W2</accession>
<evidence type="ECO:0000313" key="8">
    <source>
        <dbReference type="Proteomes" id="UP000825729"/>
    </source>
</evidence>
<comment type="similarity">
    <text evidence="1">Belongs to the IF-3 family.</text>
</comment>
<keyword evidence="4" id="KW-0175">Coiled coil</keyword>
<dbReference type="AlphaFoldDB" id="A0AAV7E1W2"/>
<feature type="compositionally biased region" description="Polar residues" evidence="5">
    <location>
        <begin position="640"/>
        <end position="652"/>
    </location>
</feature>
<proteinExistence type="inferred from homology"/>